<reference evidence="6 7" key="1">
    <citation type="journal article" date="2019" name="Sci. Rep.">
        <title>Orb-weaving spider Araneus ventricosus genome elucidates the spidroin gene catalogue.</title>
        <authorList>
            <person name="Kono N."/>
            <person name="Nakamura H."/>
            <person name="Ohtoshi R."/>
            <person name="Moran D.A.P."/>
            <person name="Shinohara A."/>
            <person name="Yoshida Y."/>
            <person name="Fujiwara M."/>
            <person name="Mori M."/>
            <person name="Tomita M."/>
            <person name="Arakawa K."/>
        </authorList>
    </citation>
    <scope>NUCLEOTIDE SEQUENCE [LARGE SCALE GENOMIC DNA]</scope>
</reference>
<keyword evidence="1 3" id="KW-0479">Metal-binding</keyword>
<evidence type="ECO:0000256" key="2">
    <source>
        <dbReference type="ARBA" id="ARBA00022833"/>
    </source>
</evidence>
<keyword evidence="2" id="KW-0862">Zinc</keyword>
<sequence length="338" mass="38588">MASRNRVSCVVCKVKEKEIKFVSGRRCEHAVHSRCLNFWRSLTCYDCRRGVARGVYPEDRAANKCGICLQLGTRIKPVLQMDCLHQVHMDCLNDHRAQLCPGCNDFVNEKEEVLKKPSPIALRWTARKHNNPSSDEDEVEDEENDDDEEVEGEANMSRIKRKSAIGHQEERPSKSARHVKKDAEKEAKTGEMQQHQASTSFQPQPTATETIVMPEEPKSAPMAAATQTNEDHRYKRIKQKIQDLLEGCRRGASNPELEDFEKSLNPWNETMELFFDKLLEIDLPDDVNRGLQATFESIMNDELESAYKVLSSMTNIPSKVAEFIPTLKKIVMYCANCN</sequence>
<keyword evidence="7" id="KW-1185">Reference proteome</keyword>
<protein>
    <recommendedName>
        <fullName evidence="5">RING-type domain-containing protein</fullName>
    </recommendedName>
</protein>
<dbReference type="GO" id="GO:0008270">
    <property type="term" value="F:zinc ion binding"/>
    <property type="evidence" value="ECO:0007669"/>
    <property type="project" value="UniProtKB-KW"/>
</dbReference>
<dbReference type="Gene3D" id="3.30.40.10">
    <property type="entry name" value="Zinc/RING finger domain, C3HC4 (zinc finger)"/>
    <property type="match status" value="1"/>
</dbReference>
<dbReference type="SMART" id="SM00184">
    <property type="entry name" value="RING"/>
    <property type="match status" value="2"/>
</dbReference>
<keyword evidence="1 3" id="KW-0863">Zinc-finger</keyword>
<feature type="domain" description="RING-type" evidence="5">
    <location>
        <begin position="9"/>
        <end position="48"/>
    </location>
</feature>
<dbReference type="PROSITE" id="PS50089">
    <property type="entry name" value="ZF_RING_2"/>
    <property type="match status" value="2"/>
</dbReference>
<evidence type="ECO:0000256" key="4">
    <source>
        <dbReference type="SAM" id="MobiDB-lite"/>
    </source>
</evidence>
<feature type="compositionally biased region" description="Polar residues" evidence="4">
    <location>
        <begin position="191"/>
        <end position="206"/>
    </location>
</feature>
<evidence type="ECO:0000256" key="3">
    <source>
        <dbReference type="PROSITE-ProRule" id="PRU00175"/>
    </source>
</evidence>
<evidence type="ECO:0000313" key="6">
    <source>
        <dbReference type="EMBL" id="GBN95053.1"/>
    </source>
</evidence>
<proteinExistence type="predicted"/>
<evidence type="ECO:0000259" key="5">
    <source>
        <dbReference type="PROSITE" id="PS50089"/>
    </source>
</evidence>
<feature type="domain" description="RING-type" evidence="5">
    <location>
        <begin position="65"/>
        <end position="104"/>
    </location>
</feature>
<feature type="compositionally biased region" description="Acidic residues" evidence="4">
    <location>
        <begin position="134"/>
        <end position="152"/>
    </location>
</feature>
<evidence type="ECO:0000256" key="1">
    <source>
        <dbReference type="ARBA" id="ARBA00022771"/>
    </source>
</evidence>
<name>A0A4Y2T5H7_ARAVE</name>
<dbReference type="InterPro" id="IPR013083">
    <property type="entry name" value="Znf_RING/FYVE/PHD"/>
</dbReference>
<accession>A0A4Y2T5H7</accession>
<gene>
    <name evidence="6" type="ORF">AVEN_42550_1</name>
</gene>
<dbReference type="AlphaFoldDB" id="A0A4Y2T5H7"/>
<evidence type="ECO:0000313" key="7">
    <source>
        <dbReference type="Proteomes" id="UP000499080"/>
    </source>
</evidence>
<comment type="caution">
    <text evidence="6">The sequence shown here is derived from an EMBL/GenBank/DDBJ whole genome shotgun (WGS) entry which is preliminary data.</text>
</comment>
<dbReference type="SUPFAM" id="SSF57850">
    <property type="entry name" value="RING/U-box"/>
    <property type="match status" value="1"/>
</dbReference>
<dbReference type="EMBL" id="BGPR01025832">
    <property type="protein sequence ID" value="GBN95053.1"/>
    <property type="molecule type" value="Genomic_DNA"/>
</dbReference>
<feature type="region of interest" description="Disordered" evidence="4">
    <location>
        <begin position="124"/>
        <end position="206"/>
    </location>
</feature>
<dbReference type="Gene3D" id="1.20.940.10">
    <property type="entry name" value="Functional domain of the splicing factor Prp18"/>
    <property type="match status" value="1"/>
</dbReference>
<dbReference type="Proteomes" id="UP000499080">
    <property type="component" value="Unassembled WGS sequence"/>
</dbReference>
<dbReference type="InterPro" id="IPR001841">
    <property type="entry name" value="Znf_RING"/>
</dbReference>
<organism evidence="6 7">
    <name type="scientific">Araneus ventricosus</name>
    <name type="common">Orbweaver spider</name>
    <name type="synonym">Epeira ventricosa</name>
    <dbReference type="NCBI Taxonomy" id="182803"/>
    <lineage>
        <taxon>Eukaryota</taxon>
        <taxon>Metazoa</taxon>
        <taxon>Ecdysozoa</taxon>
        <taxon>Arthropoda</taxon>
        <taxon>Chelicerata</taxon>
        <taxon>Arachnida</taxon>
        <taxon>Araneae</taxon>
        <taxon>Araneomorphae</taxon>
        <taxon>Entelegynae</taxon>
        <taxon>Araneoidea</taxon>
        <taxon>Araneidae</taxon>
        <taxon>Araneus</taxon>
    </lineage>
</organism>